<dbReference type="Gene3D" id="3.40.50.2300">
    <property type="match status" value="2"/>
</dbReference>
<sequence length="437" mass="46269">MEMKMLQKKTVGVLGAVLLCMAGSGLLNTSIAACKHKVGAVLSLTGAYGAHGVPISRAAQLGVEQVNEARAALGVGCDLVYDVRDSNTQASLAVDAARKLIDLEGVTALVGPISSGITAPLLSSVTVEKDVLVVATASTSSTFTNMAKRGETKGLFFRTLSSDSLQAVAAAMMAYQAGFRKPAIIYFNNDWGKNNQAGFIDAFKALGGEIGNSVAFNPDQPSYRSEITKTLEGNPDSLYMLSNTQDGVKHFRDWIRFDGPQNFIMPQGMNDSAFVDTVGQELLKNAWFISPGTPANSSLEKMESDFQVRWDATPKGPGRNSGYDAGVLIGLAMVTADMRGLDTSGPTLAKIVREITGPDGEEHYGGVDGLKAAIKAIKAGKNIWYVGATGPIDFDPYGDVAGPFVMMKIKDGDYVDVGGISLEEVSQVKAKVRAMTN</sequence>
<gene>
    <name evidence="3" type="ORF">METZ01_LOCUS49627</name>
</gene>
<keyword evidence="1" id="KW-0732">Signal</keyword>
<protein>
    <recommendedName>
        <fullName evidence="2">Leucine-binding protein domain-containing protein</fullName>
    </recommendedName>
</protein>
<dbReference type="InterPro" id="IPR028081">
    <property type="entry name" value="Leu-bd"/>
</dbReference>
<reference evidence="3" key="1">
    <citation type="submission" date="2018-05" db="EMBL/GenBank/DDBJ databases">
        <authorList>
            <person name="Lanie J.A."/>
            <person name="Ng W.-L."/>
            <person name="Kazmierczak K.M."/>
            <person name="Andrzejewski T.M."/>
            <person name="Davidsen T.M."/>
            <person name="Wayne K.J."/>
            <person name="Tettelin H."/>
            <person name="Glass J.I."/>
            <person name="Rusch D."/>
            <person name="Podicherti R."/>
            <person name="Tsui H.-C.T."/>
            <person name="Winkler M.E."/>
        </authorList>
    </citation>
    <scope>NUCLEOTIDE SEQUENCE</scope>
</reference>
<dbReference type="SUPFAM" id="SSF53822">
    <property type="entry name" value="Periplasmic binding protein-like I"/>
    <property type="match status" value="1"/>
</dbReference>
<dbReference type="PANTHER" id="PTHR30483">
    <property type="entry name" value="LEUCINE-SPECIFIC-BINDING PROTEIN"/>
    <property type="match status" value="1"/>
</dbReference>
<dbReference type="EMBL" id="UINC01002447">
    <property type="protein sequence ID" value="SUZ96773.1"/>
    <property type="molecule type" value="Genomic_DNA"/>
</dbReference>
<dbReference type="Pfam" id="PF13458">
    <property type="entry name" value="Peripla_BP_6"/>
    <property type="match status" value="1"/>
</dbReference>
<evidence type="ECO:0000256" key="1">
    <source>
        <dbReference type="ARBA" id="ARBA00022729"/>
    </source>
</evidence>
<feature type="domain" description="Leucine-binding protein" evidence="2">
    <location>
        <begin position="37"/>
        <end position="375"/>
    </location>
</feature>
<name>A0A381S6J4_9ZZZZ</name>
<dbReference type="PROSITE" id="PS51257">
    <property type="entry name" value="PROKAR_LIPOPROTEIN"/>
    <property type="match status" value="1"/>
</dbReference>
<organism evidence="3">
    <name type="scientific">marine metagenome</name>
    <dbReference type="NCBI Taxonomy" id="408172"/>
    <lineage>
        <taxon>unclassified sequences</taxon>
        <taxon>metagenomes</taxon>
        <taxon>ecological metagenomes</taxon>
    </lineage>
</organism>
<accession>A0A381S6J4</accession>
<evidence type="ECO:0000313" key="3">
    <source>
        <dbReference type="EMBL" id="SUZ96773.1"/>
    </source>
</evidence>
<dbReference type="CDD" id="cd06346">
    <property type="entry name" value="PBP1_ABC_ligand_binding-like"/>
    <property type="match status" value="1"/>
</dbReference>
<proteinExistence type="predicted"/>
<dbReference type="AlphaFoldDB" id="A0A381S6J4"/>
<dbReference type="InterPro" id="IPR028082">
    <property type="entry name" value="Peripla_BP_I"/>
</dbReference>
<evidence type="ECO:0000259" key="2">
    <source>
        <dbReference type="Pfam" id="PF13458"/>
    </source>
</evidence>
<dbReference type="PANTHER" id="PTHR30483:SF6">
    <property type="entry name" value="PERIPLASMIC BINDING PROTEIN OF ABC TRANSPORTER FOR NATURAL AMINO ACIDS"/>
    <property type="match status" value="1"/>
</dbReference>
<dbReference type="InterPro" id="IPR051010">
    <property type="entry name" value="BCAA_transport"/>
</dbReference>